<reference evidence="2 3" key="1">
    <citation type="submission" date="2020-08" db="EMBL/GenBank/DDBJ databases">
        <title>Genomic Encyclopedia of Type Strains, Phase IV (KMG-IV): sequencing the most valuable type-strain genomes for metagenomic binning, comparative biology and taxonomic classification.</title>
        <authorList>
            <person name="Goeker M."/>
        </authorList>
    </citation>
    <scope>NUCLEOTIDE SEQUENCE [LARGE SCALE GENOMIC DNA]</scope>
    <source>
        <strain evidence="2 3">DSM 24448</strain>
    </source>
</reference>
<dbReference type="EMBL" id="JACIJB010000001">
    <property type="protein sequence ID" value="MBB5659507.1"/>
    <property type="molecule type" value="Genomic_DNA"/>
</dbReference>
<comment type="caution">
    <text evidence="2">The sequence shown here is derived from an EMBL/GenBank/DDBJ whole genome shotgun (WGS) entry which is preliminary data.</text>
</comment>
<gene>
    <name evidence="2" type="ORF">FHS65_000225</name>
</gene>
<feature type="region of interest" description="Disordered" evidence="1">
    <location>
        <begin position="1"/>
        <end position="32"/>
    </location>
</feature>
<feature type="compositionally biased region" description="Basic and acidic residues" evidence="1">
    <location>
        <begin position="1"/>
        <end position="13"/>
    </location>
</feature>
<evidence type="ECO:0000256" key="1">
    <source>
        <dbReference type="SAM" id="MobiDB-lite"/>
    </source>
</evidence>
<sequence length="32" mass="3574">MLRRKAMIEEARKSAKSGKKAAKRDLDDPDAS</sequence>
<name>A0A7W9A1H6_9CAUL</name>
<proteinExistence type="predicted"/>
<evidence type="ECO:0000313" key="3">
    <source>
        <dbReference type="Proteomes" id="UP000548978"/>
    </source>
</evidence>
<protein>
    <submittedName>
        <fullName evidence="2">Uncharacterized protein</fullName>
    </submittedName>
</protein>
<keyword evidence="3" id="KW-1185">Reference proteome</keyword>
<dbReference type="AlphaFoldDB" id="A0A7W9A1H6"/>
<evidence type="ECO:0000313" key="2">
    <source>
        <dbReference type="EMBL" id="MBB5659507.1"/>
    </source>
</evidence>
<dbReference type="Proteomes" id="UP000548978">
    <property type="component" value="Unassembled WGS sequence"/>
</dbReference>
<organism evidence="2 3">
    <name type="scientific">Brevundimonas halotolerans</name>
    <dbReference type="NCBI Taxonomy" id="69670"/>
    <lineage>
        <taxon>Bacteria</taxon>
        <taxon>Pseudomonadati</taxon>
        <taxon>Pseudomonadota</taxon>
        <taxon>Alphaproteobacteria</taxon>
        <taxon>Caulobacterales</taxon>
        <taxon>Caulobacteraceae</taxon>
        <taxon>Brevundimonas</taxon>
    </lineage>
</organism>
<accession>A0A7W9A1H6</accession>